<keyword evidence="4 7" id="KW-0256">Endoplasmic reticulum</keyword>
<evidence type="ECO:0000256" key="3">
    <source>
        <dbReference type="ARBA" id="ARBA00022692"/>
    </source>
</evidence>
<feature type="region of interest" description="Disordered" evidence="8">
    <location>
        <begin position="237"/>
        <end position="281"/>
    </location>
</feature>
<comment type="subcellular location">
    <subcellularLocation>
        <location evidence="1 7">Endoplasmic reticulum membrane</location>
        <topology evidence="1 7">Multi-pass membrane protein</topology>
    </subcellularLocation>
</comment>
<comment type="caution">
    <text evidence="7">Lacks conserved residue(s) required for the propagation of feature annotation.</text>
</comment>
<feature type="transmembrane region" description="Helical" evidence="7">
    <location>
        <begin position="20"/>
        <end position="40"/>
    </location>
</feature>
<dbReference type="InterPro" id="IPR035952">
    <property type="entry name" value="Rhomboid-like_sf"/>
</dbReference>
<keyword evidence="5 7" id="KW-1133">Transmembrane helix</keyword>
<keyword evidence="6 7" id="KW-0472">Membrane</keyword>
<protein>
    <recommendedName>
        <fullName evidence="7">Derlin</fullName>
    </recommendedName>
</protein>
<evidence type="ECO:0000256" key="1">
    <source>
        <dbReference type="ARBA" id="ARBA00004477"/>
    </source>
</evidence>
<dbReference type="SUPFAM" id="SSF144091">
    <property type="entry name" value="Rhomboid-like"/>
    <property type="match status" value="1"/>
</dbReference>
<evidence type="ECO:0000256" key="5">
    <source>
        <dbReference type="ARBA" id="ARBA00022989"/>
    </source>
</evidence>
<dbReference type="PANTHER" id="PTHR11009">
    <property type="entry name" value="DER1-LIKE PROTEIN, DERLIN"/>
    <property type="match status" value="1"/>
</dbReference>
<feature type="transmembrane region" description="Helical" evidence="7">
    <location>
        <begin position="52"/>
        <end position="72"/>
    </location>
</feature>
<dbReference type="Gene3D" id="1.20.1540.10">
    <property type="entry name" value="Rhomboid-like"/>
    <property type="match status" value="1"/>
</dbReference>
<evidence type="ECO:0000313" key="12">
    <source>
        <dbReference type="Proteomes" id="UP000574390"/>
    </source>
</evidence>
<dbReference type="Proteomes" id="UP000574390">
    <property type="component" value="Unassembled WGS sequence"/>
</dbReference>
<feature type="transmembrane region" description="Helical" evidence="7">
    <location>
        <begin position="92"/>
        <end position="109"/>
    </location>
</feature>
<reference evidence="11 12" key="1">
    <citation type="submission" date="2020-04" db="EMBL/GenBank/DDBJ databases">
        <title>Perkinsus olseni comparative genomics.</title>
        <authorList>
            <person name="Bogema D.R."/>
        </authorList>
    </citation>
    <scope>NUCLEOTIDE SEQUENCE [LARGE SCALE GENOMIC DNA]</scope>
    <source>
        <strain evidence="9">ATCC PRA-205</strain>
        <strain evidence="10 11">ATCC PRA-207</strain>
    </source>
</reference>
<keyword evidence="11" id="KW-1185">Reference proteome</keyword>
<gene>
    <name evidence="9" type="ORF">FOZ62_013556</name>
    <name evidence="10" type="ORF">FOZ63_029678</name>
</gene>
<evidence type="ECO:0000256" key="7">
    <source>
        <dbReference type="RuleBase" id="RU363059"/>
    </source>
</evidence>
<evidence type="ECO:0000256" key="4">
    <source>
        <dbReference type="ARBA" id="ARBA00022824"/>
    </source>
</evidence>
<evidence type="ECO:0000256" key="6">
    <source>
        <dbReference type="ARBA" id="ARBA00023136"/>
    </source>
</evidence>
<evidence type="ECO:0000256" key="8">
    <source>
        <dbReference type="SAM" id="MobiDB-lite"/>
    </source>
</evidence>
<evidence type="ECO:0000313" key="9">
    <source>
        <dbReference type="EMBL" id="KAF4737290.1"/>
    </source>
</evidence>
<dbReference type="Pfam" id="PF04511">
    <property type="entry name" value="DER1"/>
    <property type="match status" value="1"/>
</dbReference>
<comment type="similarity">
    <text evidence="2 7">Belongs to the derlin family.</text>
</comment>
<dbReference type="OMA" id="DFVFMFF"/>
<organism evidence="10 11">
    <name type="scientific">Perkinsus olseni</name>
    <name type="common">Perkinsus atlanticus</name>
    <dbReference type="NCBI Taxonomy" id="32597"/>
    <lineage>
        <taxon>Eukaryota</taxon>
        <taxon>Sar</taxon>
        <taxon>Alveolata</taxon>
        <taxon>Perkinsozoa</taxon>
        <taxon>Perkinsea</taxon>
        <taxon>Perkinsida</taxon>
        <taxon>Perkinsidae</taxon>
        <taxon>Perkinsus</taxon>
    </lineage>
</organism>
<dbReference type="AlphaFoldDB" id="A0A7J6SXV1"/>
<evidence type="ECO:0000313" key="10">
    <source>
        <dbReference type="EMBL" id="KAF4737605.1"/>
    </source>
</evidence>
<evidence type="ECO:0000256" key="2">
    <source>
        <dbReference type="ARBA" id="ARBA00008917"/>
    </source>
</evidence>
<dbReference type="EMBL" id="JABANO010015008">
    <property type="protein sequence ID" value="KAF4737605.1"/>
    <property type="molecule type" value="Genomic_DNA"/>
</dbReference>
<dbReference type="GO" id="GO:0006950">
    <property type="term" value="P:response to stress"/>
    <property type="evidence" value="ECO:0007669"/>
    <property type="project" value="UniProtKB-ARBA"/>
</dbReference>
<sequence length="299" mass="33588">MDNLIGNIPPVTKGMLCISFGLMAACTLEFISPFSLYFNWEMVWEHGQWWRLFTCFLFYGDLGVGFMWNVYVMYFYCSQLEEVVFRQRSGDFVYMLLVSMFMLLGLSFLTGHFSNFYSGAIIDVMTYVWARRNPGARVHVIAFTVKAPYLPWILAGISLIMGGQLADHLQGILAGHIYYFFKDVYPRMPTSHGLQVLKTPKFLNVVIPPEGSHGSLQSNETVDEGGWEVDDSLMDENTPAAANEPTQSTIRCCSPSPPPLFEEYPDAAPIAPSLPPPPPEGYVLAELSDDEYIIANLSP</sequence>
<dbReference type="Proteomes" id="UP000553632">
    <property type="component" value="Unassembled WGS sequence"/>
</dbReference>
<keyword evidence="3 7" id="KW-0812">Transmembrane</keyword>
<dbReference type="InterPro" id="IPR007599">
    <property type="entry name" value="DER1"/>
</dbReference>
<accession>A0A7J6SXV1</accession>
<comment type="caution">
    <text evidence="10">The sequence shown here is derived from an EMBL/GenBank/DDBJ whole genome shotgun (WGS) entry which is preliminary data.</text>
</comment>
<comment type="function">
    <text evidence="7">May be involved in the degradation of misfolded endoplasmic reticulum (ER) luminal proteins.</text>
</comment>
<evidence type="ECO:0000313" key="11">
    <source>
        <dbReference type="Proteomes" id="UP000553632"/>
    </source>
</evidence>
<dbReference type="GO" id="GO:0005789">
    <property type="term" value="C:endoplasmic reticulum membrane"/>
    <property type="evidence" value="ECO:0007669"/>
    <property type="project" value="UniProtKB-SubCell"/>
</dbReference>
<name>A0A7J6SXV1_PEROL</name>
<proteinExistence type="inferred from homology"/>
<dbReference type="EMBL" id="JABANM010011683">
    <property type="protein sequence ID" value="KAF4737290.1"/>
    <property type="molecule type" value="Genomic_DNA"/>
</dbReference>